<protein>
    <submittedName>
        <fullName evidence="6">Acetyltransferase</fullName>
    </submittedName>
</protein>
<dbReference type="InterPro" id="IPR000182">
    <property type="entry name" value="GNAT_dom"/>
</dbReference>
<dbReference type="InterPro" id="IPR036527">
    <property type="entry name" value="SCP2_sterol-bd_dom_sf"/>
</dbReference>
<name>A0AAE3ZCI1_9ACTN</name>
<comment type="subunit">
    <text evidence="4">Homohexamer; trimer of dimers.</text>
</comment>
<evidence type="ECO:0000313" key="6">
    <source>
        <dbReference type="EMBL" id="MDR7301024.1"/>
    </source>
</evidence>
<keyword evidence="7" id="KW-1185">Reference proteome</keyword>
<dbReference type="GO" id="GO:0030649">
    <property type="term" value="P:aminoglycoside antibiotic catabolic process"/>
    <property type="evidence" value="ECO:0007669"/>
    <property type="project" value="TreeGrafter"/>
</dbReference>
<evidence type="ECO:0000259" key="5">
    <source>
        <dbReference type="PROSITE" id="PS51186"/>
    </source>
</evidence>
<dbReference type="Proteomes" id="UP001180845">
    <property type="component" value="Unassembled WGS sequence"/>
</dbReference>
<dbReference type="InterPro" id="IPR041380">
    <property type="entry name" value="Acetyltransf_17"/>
</dbReference>
<feature type="active site" description="Proton donor" evidence="4">
    <location>
        <position position="126"/>
    </location>
</feature>
<sequence length="407" mass="45495">MADPTLTVHSLSHEDFERYYNVFAASFMEDRREHFREQVRDVFDPDRAHGVFDGDELIGVACMLSPEITLPGRIRHPLAAVTTVGVQPGHRRRGVLKILMRAQLDGLYESGSEPVAALYASEGGLYGRYGYGVGSHEMRLSLPHGAPFLRTVEIDQRPVREVERKRGLEFMQELYPSVAGQRIGWLSRDDGAWHIRVANDQANRDDKGALRYALHPDGYALYRPKTRWNERGPAYELHVQEVAGTTPQAYAALWRYLLDLSLVSEVTWDKAAVDEPVTNLLANPRLARRRMKDGLWVRLVDVDRALRARRYSAPLDTVLEITDDFCPWNAGRRRLRIGLDGVAEVSPTEDSAELALDVSDLAAAYLGDTTLAALARAGRITELGAGSLLPASRAFTTEHAPHCPEGF</sequence>
<dbReference type="GO" id="GO:0034069">
    <property type="term" value="F:aminoglycoside N-acetyltransferase activity"/>
    <property type="evidence" value="ECO:0007669"/>
    <property type="project" value="TreeGrafter"/>
</dbReference>
<feature type="active site" description="Proton acceptor; via carboxylate" evidence="4">
    <location>
        <position position="407"/>
    </location>
</feature>
<evidence type="ECO:0000256" key="3">
    <source>
        <dbReference type="ARBA" id="ARBA00023315"/>
    </source>
</evidence>
<dbReference type="InterPro" id="IPR016181">
    <property type="entry name" value="Acyl_CoA_acyltransferase"/>
</dbReference>
<dbReference type="Gene3D" id="3.30.1050.10">
    <property type="entry name" value="SCP2 sterol-binding domain"/>
    <property type="match status" value="1"/>
</dbReference>
<evidence type="ECO:0000313" key="7">
    <source>
        <dbReference type="Proteomes" id="UP001180845"/>
    </source>
</evidence>
<dbReference type="Pfam" id="PF17668">
    <property type="entry name" value="Acetyltransf_17"/>
    <property type="match status" value="1"/>
</dbReference>
<dbReference type="RefSeq" id="WP_310270760.1">
    <property type="nucleotide sequence ID" value="NZ_JAVDXW010000001.1"/>
</dbReference>
<dbReference type="Gene3D" id="3.40.630.30">
    <property type="match status" value="2"/>
</dbReference>
<dbReference type="HAMAP" id="MF_01812">
    <property type="entry name" value="Eis"/>
    <property type="match status" value="1"/>
</dbReference>
<dbReference type="InterPro" id="IPR025559">
    <property type="entry name" value="Eis_dom"/>
</dbReference>
<comment type="similarity">
    <text evidence="1 4">Belongs to the acetyltransferase Eis family.</text>
</comment>
<dbReference type="SUPFAM" id="SSF55729">
    <property type="entry name" value="Acyl-CoA N-acyltransferases (Nat)"/>
    <property type="match status" value="1"/>
</dbReference>
<evidence type="ECO:0000256" key="2">
    <source>
        <dbReference type="ARBA" id="ARBA00022679"/>
    </source>
</evidence>
<dbReference type="InterPro" id="IPR051554">
    <property type="entry name" value="Acetyltransferase_Eis"/>
</dbReference>
<accession>A0AAE3ZCI1</accession>
<keyword evidence="3 4" id="KW-0012">Acyltransferase</keyword>
<dbReference type="NCBIfam" id="NF002367">
    <property type="entry name" value="PRK01346.1-4"/>
    <property type="match status" value="1"/>
</dbReference>
<dbReference type="PANTHER" id="PTHR37817:SF1">
    <property type="entry name" value="N-ACETYLTRANSFERASE EIS"/>
    <property type="match status" value="1"/>
</dbReference>
<gene>
    <name evidence="6" type="ORF">JOF55_001205</name>
</gene>
<dbReference type="EMBL" id="JAVDXW010000001">
    <property type="protein sequence ID" value="MDR7301024.1"/>
    <property type="molecule type" value="Genomic_DNA"/>
</dbReference>
<reference evidence="6" key="1">
    <citation type="submission" date="2023-07" db="EMBL/GenBank/DDBJ databases">
        <title>Sequencing the genomes of 1000 actinobacteria strains.</title>
        <authorList>
            <person name="Klenk H.-P."/>
        </authorList>
    </citation>
    <scope>NUCLEOTIDE SEQUENCE</scope>
    <source>
        <strain evidence="6">DSM 45977</strain>
    </source>
</reference>
<comment type="caution">
    <text evidence="6">The sequence shown here is derived from an EMBL/GenBank/DDBJ whole genome shotgun (WGS) entry which is preliminary data.</text>
</comment>
<evidence type="ECO:0000256" key="4">
    <source>
        <dbReference type="HAMAP-Rule" id="MF_01812"/>
    </source>
</evidence>
<dbReference type="AlphaFoldDB" id="A0AAE3ZCI1"/>
<dbReference type="SUPFAM" id="SSF55718">
    <property type="entry name" value="SCP-like"/>
    <property type="match status" value="1"/>
</dbReference>
<feature type="domain" description="N-acetyltransferase" evidence="5">
    <location>
        <begin position="6"/>
        <end position="153"/>
    </location>
</feature>
<organism evidence="6 7">
    <name type="scientific">Haloactinomyces albus</name>
    <dbReference type="NCBI Taxonomy" id="1352928"/>
    <lineage>
        <taxon>Bacteria</taxon>
        <taxon>Bacillati</taxon>
        <taxon>Actinomycetota</taxon>
        <taxon>Actinomycetes</taxon>
        <taxon>Actinopolysporales</taxon>
        <taxon>Actinopolysporaceae</taxon>
        <taxon>Haloactinomyces</taxon>
    </lineage>
</organism>
<dbReference type="PANTHER" id="PTHR37817">
    <property type="entry name" value="N-ACETYLTRANSFERASE EIS"/>
    <property type="match status" value="1"/>
</dbReference>
<feature type="binding site" evidence="4">
    <location>
        <begin position="121"/>
        <end position="122"/>
    </location>
    <ligand>
        <name>acetyl-CoA</name>
        <dbReference type="ChEBI" id="CHEBI:57288"/>
    </ligand>
</feature>
<proteinExistence type="inferred from homology"/>
<dbReference type="PROSITE" id="PS51186">
    <property type="entry name" value="GNAT"/>
    <property type="match status" value="1"/>
</dbReference>
<feature type="binding site" evidence="4">
    <location>
        <begin position="92"/>
        <end position="97"/>
    </location>
    <ligand>
        <name>acetyl-CoA</name>
        <dbReference type="ChEBI" id="CHEBI:57288"/>
    </ligand>
</feature>
<feature type="binding site" evidence="4">
    <location>
        <begin position="84"/>
        <end position="86"/>
    </location>
    <ligand>
        <name>acetyl-CoA</name>
        <dbReference type="ChEBI" id="CHEBI:57288"/>
    </ligand>
</feature>
<keyword evidence="2 4" id="KW-0808">Transferase</keyword>
<dbReference type="InterPro" id="IPR022902">
    <property type="entry name" value="NAcTrfase_Eis"/>
</dbReference>
<dbReference type="Pfam" id="PF13527">
    <property type="entry name" value="Acetyltransf_9"/>
    <property type="match status" value="1"/>
</dbReference>
<dbReference type="Pfam" id="PF13530">
    <property type="entry name" value="SCP2_2"/>
    <property type="match status" value="1"/>
</dbReference>
<evidence type="ECO:0000256" key="1">
    <source>
        <dbReference type="ARBA" id="ARBA00009213"/>
    </source>
</evidence>